<dbReference type="GO" id="GO:0051604">
    <property type="term" value="P:protein maturation"/>
    <property type="evidence" value="ECO:0007669"/>
    <property type="project" value="TreeGrafter"/>
</dbReference>
<evidence type="ECO:0000259" key="4">
    <source>
        <dbReference type="Pfam" id="PF02769"/>
    </source>
</evidence>
<dbReference type="InterPro" id="IPR036921">
    <property type="entry name" value="PurM-like_N_sf"/>
</dbReference>
<reference evidence="6" key="1">
    <citation type="submission" date="2023-02" db="EMBL/GenBank/DDBJ databases">
        <title>Enrichment on poylsaccharides allowed isolation of novel metabolic and taxonomic groups of Haloarchaea.</title>
        <authorList>
            <person name="Sorokin D.Y."/>
            <person name="Elcheninov A.G."/>
            <person name="Khizhniak T.V."/>
            <person name="Kolganova T.V."/>
            <person name="Kublanov I.V."/>
        </authorList>
    </citation>
    <scope>NUCLEOTIDE SEQUENCE</scope>
    <source>
        <strain evidence="5 7">HArc-curdl5-1</strain>
        <strain evidence="6">HArc-curdl7</strain>
    </source>
</reference>
<evidence type="ECO:0000256" key="1">
    <source>
        <dbReference type="ARBA" id="ARBA00006243"/>
    </source>
</evidence>
<feature type="domain" description="PurM-like C-terminal" evidence="4">
    <location>
        <begin position="157"/>
        <end position="311"/>
    </location>
</feature>
<comment type="similarity">
    <text evidence="1">Belongs to the HypE family.</text>
</comment>
<organism evidence="6 8">
    <name type="scientific">Halapricum hydrolyticum</name>
    <dbReference type="NCBI Taxonomy" id="2979991"/>
    <lineage>
        <taxon>Archaea</taxon>
        <taxon>Methanobacteriati</taxon>
        <taxon>Methanobacteriota</taxon>
        <taxon>Stenosarchaea group</taxon>
        <taxon>Halobacteria</taxon>
        <taxon>Halobacteriales</taxon>
        <taxon>Haloarculaceae</taxon>
        <taxon>Halapricum</taxon>
    </lineage>
</organism>
<dbReference type="Pfam" id="PF00586">
    <property type="entry name" value="AIRS"/>
    <property type="match status" value="1"/>
</dbReference>
<evidence type="ECO:0000313" key="7">
    <source>
        <dbReference type="Proteomes" id="UP001208186"/>
    </source>
</evidence>
<evidence type="ECO:0000313" key="8">
    <source>
        <dbReference type="Proteomes" id="UP001209746"/>
    </source>
</evidence>
<dbReference type="EMBL" id="JAOPKD010000029">
    <property type="protein sequence ID" value="MCU4728504.1"/>
    <property type="molecule type" value="Genomic_DNA"/>
</dbReference>
<dbReference type="InterPro" id="IPR016188">
    <property type="entry name" value="PurM-like_N"/>
</dbReference>
<keyword evidence="7" id="KW-1185">Reference proteome</keyword>
<dbReference type="PANTHER" id="PTHR30303:SF4">
    <property type="entry name" value="HYDROGENASE EXPRESSION_FORMATION PROTEIN HYPE"/>
    <property type="match status" value="1"/>
</dbReference>
<dbReference type="Gene3D" id="3.30.1330.10">
    <property type="entry name" value="PurM-like, N-terminal domain"/>
    <property type="match status" value="1"/>
</dbReference>
<dbReference type="EMBL" id="JAOPKC010000032">
    <property type="protein sequence ID" value="MCU4719553.1"/>
    <property type="molecule type" value="Genomic_DNA"/>
</dbReference>
<dbReference type="InterPro" id="IPR036676">
    <property type="entry name" value="PurM-like_C_sf"/>
</dbReference>
<feature type="region of interest" description="Disordered" evidence="2">
    <location>
        <begin position="311"/>
        <end position="335"/>
    </location>
</feature>
<dbReference type="Gene3D" id="3.90.650.10">
    <property type="entry name" value="PurM-like C-terminal domain"/>
    <property type="match status" value="1"/>
</dbReference>
<evidence type="ECO:0000259" key="3">
    <source>
        <dbReference type="Pfam" id="PF00586"/>
    </source>
</evidence>
<comment type="caution">
    <text evidence="6">The sequence shown here is derived from an EMBL/GenBank/DDBJ whole genome shotgun (WGS) entry which is preliminary data.</text>
</comment>
<feature type="domain" description="PurM-like N-terminal" evidence="3">
    <location>
        <begin position="36"/>
        <end position="144"/>
    </location>
</feature>
<dbReference type="AlphaFoldDB" id="A0AAE3LJ08"/>
<evidence type="ECO:0000313" key="5">
    <source>
        <dbReference type="EMBL" id="MCU4719553.1"/>
    </source>
</evidence>
<dbReference type="Proteomes" id="UP001209746">
    <property type="component" value="Unassembled WGS sequence"/>
</dbReference>
<dbReference type="PANTHER" id="PTHR30303">
    <property type="entry name" value="HYDROGENASE ISOENZYMES FORMATION PROTEIN HYPE"/>
    <property type="match status" value="1"/>
</dbReference>
<dbReference type="SUPFAM" id="SSF56042">
    <property type="entry name" value="PurM C-terminal domain-like"/>
    <property type="match status" value="1"/>
</dbReference>
<dbReference type="CDD" id="cd06061">
    <property type="entry name" value="PurM-like1"/>
    <property type="match status" value="1"/>
</dbReference>
<dbReference type="Pfam" id="PF02769">
    <property type="entry name" value="AIRS_C"/>
    <property type="match status" value="1"/>
</dbReference>
<name>A0AAE3LJ08_9EURY</name>
<dbReference type="PIRSF" id="PIRSF005644">
    <property type="entry name" value="Hdrgns_mtr_HypE"/>
    <property type="match status" value="1"/>
</dbReference>
<dbReference type="RefSeq" id="WP_315910301.1">
    <property type="nucleotide sequence ID" value="NZ_JAOPKC010000032.1"/>
</dbReference>
<evidence type="ECO:0000256" key="2">
    <source>
        <dbReference type="SAM" id="MobiDB-lite"/>
    </source>
</evidence>
<dbReference type="InterPro" id="IPR010918">
    <property type="entry name" value="PurM-like_C_dom"/>
</dbReference>
<sequence>MTDLGKIDADFFERVVAPNLGADREEVTLGPTAGIDFGVLELGGRAAVVATDPLSVLPALGRERAGRLAVDIVLSDVAVSGVAPGHLTLSLTLPPDYDVDELTAVWRGIDAHASELGVEVTATHVGRYPGVDSSWIGSGTAVGVGDPDDLVRPDGAQPGDAIVMSTGPAAEVAGLFATLYPERLGIDPEAVAIAQERVADVPAVADALAAHRAGAVTAMHDATEGGIAGGLNEMADGAGVRFEIDSAAVPMADGVEAVCDAIDVDPWHVTSCGTLLIAAERGDAADVVAALEKRGTPAAIVGRVRDGSGVYADGHRVEPPATDPSWKAAERLSQS</sequence>
<evidence type="ECO:0000313" key="6">
    <source>
        <dbReference type="EMBL" id="MCU4728504.1"/>
    </source>
</evidence>
<proteinExistence type="inferred from homology"/>
<dbReference type="InterPro" id="IPR011854">
    <property type="entry name" value="HypE"/>
</dbReference>
<dbReference type="SUPFAM" id="SSF55326">
    <property type="entry name" value="PurM N-terminal domain-like"/>
    <property type="match status" value="1"/>
</dbReference>
<accession>A0AAE3LJ08</accession>
<protein>
    <submittedName>
        <fullName evidence="6">AIR synthase family protein</fullName>
    </submittedName>
</protein>
<dbReference type="Proteomes" id="UP001208186">
    <property type="component" value="Unassembled WGS sequence"/>
</dbReference>
<gene>
    <name evidence="6" type="ORF">OB914_16255</name>
    <name evidence="5" type="ORF">OB916_16015</name>
</gene>